<evidence type="ECO:0000313" key="2">
    <source>
        <dbReference type="EMBL" id="KAF7731240.1"/>
    </source>
</evidence>
<protein>
    <submittedName>
        <fullName evidence="2">Uncharacterized protein</fullName>
    </submittedName>
</protein>
<evidence type="ECO:0000256" key="1">
    <source>
        <dbReference type="SAM" id="MobiDB-lite"/>
    </source>
</evidence>
<comment type="caution">
    <text evidence="2">The sequence shown here is derived from an EMBL/GenBank/DDBJ whole genome shotgun (WGS) entry which is preliminary data.</text>
</comment>
<accession>A0A8H7ESX1</accession>
<dbReference type="AlphaFoldDB" id="A0A8H7ESX1"/>
<name>A0A8H7ESX1_9FUNG</name>
<dbReference type="OrthoDB" id="5279943at2759"/>
<reference evidence="2" key="1">
    <citation type="submission" date="2020-01" db="EMBL/GenBank/DDBJ databases">
        <title>Genome Sequencing of Three Apophysomyces-Like Fungal Strains Confirms a Novel Fungal Genus in the Mucoromycota with divergent Burkholderia-like Endosymbiotic Bacteria.</title>
        <authorList>
            <person name="Stajich J.E."/>
            <person name="Macias A.M."/>
            <person name="Carter-House D."/>
            <person name="Lovett B."/>
            <person name="Kasson L.R."/>
            <person name="Berry K."/>
            <person name="Grigoriev I."/>
            <person name="Chang Y."/>
            <person name="Spatafora J."/>
            <person name="Kasson M.T."/>
        </authorList>
    </citation>
    <scope>NUCLEOTIDE SEQUENCE</scope>
    <source>
        <strain evidence="2">NRRL A-21654</strain>
    </source>
</reference>
<dbReference type="Proteomes" id="UP000605846">
    <property type="component" value="Unassembled WGS sequence"/>
</dbReference>
<gene>
    <name evidence="2" type="ORF">EC973_000656</name>
</gene>
<evidence type="ECO:0000313" key="3">
    <source>
        <dbReference type="Proteomes" id="UP000605846"/>
    </source>
</evidence>
<dbReference type="EMBL" id="JABAYA010000011">
    <property type="protein sequence ID" value="KAF7731240.1"/>
    <property type="molecule type" value="Genomic_DNA"/>
</dbReference>
<organism evidence="2 3">
    <name type="scientific">Apophysomyces ossiformis</name>
    <dbReference type="NCBI Taxonomy" id="679940"/>
    <lineage>
        <taxon>Eukaryota</taxon>
        <taxon>Fungi</taxon>
        <taxon>Fungi incertae sedis</taxon>
        <taxon>Mucoromycota</taxon>
        <taxon>Mucoromycotina</taxon>
        <taxon>Mucoromycetes</taxon>
        <taxon>Mucorales</taxon>
        <taxon>Mucorineae</taxon>
        <taxon>Mucoraceae</taxon>
        <taxon>Apophysomyces</taxon>
    </lineage>
</organism>
<keyword evidence="3" id="KW-1185">Reference proteome</keyword>
<feature type="region of interest" description="Disordered" evidence="1">
    <location>
        <begin position="155"/>
        <end position="190"/>
    </location>
</feature>
<feature type="compositionally biased region" description="Acidic residues" evidence="1">
    <location>
        <begin position="176"/>
        <end position="190"/>
    </location>
</feature>
<sequence length="320" mass="37724">MAAFVEQPQHRRRSSIDIRGQFVGSDILVALWDRPSEMALLAKRNARFYEAIEHYVKETKGDMAWEQFEELVYCSRKELPDREWMAALGEYLRDHPVFWSKFKESVGYAEEDGGEEEEPHEIDGYYHHHHHHHQPGIFQGERQFYDQYRRSMGTLPHLSVPSHDRHPTSPCSPSIAEEDEDNMDPQEDEEIEERANMLWVALRDHPQIQTQLPVLKSDFFKRAYQLMESASCSTELSNAVRRNSVLEDQDVDITMEHGEPRFQTCGEEQSDPYERFHRVICTTRRQQPDDEAWVEELLDTLEDWPELLEALRDVIKEVLP</sequence>
<proteinExistence type="predicted"/>